<feature type="domain" description="HTH cro/C1-type" evidence="1">
    <location>
        <begin position="8"/>
        <end position="46"/>
    </location>
</feature>
<dbReference type="AlphaFoldDB" id="A0A173U3R2"/>
<reference evidence="2 3" key="1">
    <citation type="submission" date="2015-09" db="EMBL/GenBank/DDBJ databases">
        <authorList>
            <consortium name="Pathogen Informatics"/>
        </authorList>
    </citation>
    <scope>NUCLEOTIDE SEQUENCE [LARGE SCALE GENOMIC DNA]</scope>
    <source>
        <strain evidence="2 3">2789STDY5834966</strain>
    </source>
</reference>
<dbReference type="InterPro" id="IPR001387">
    <property type="entry name" value="Cro/C1-type_HTH"/>
</dbReference>
<dbReference type="Pfam" id="PF01381">
    <property type="entry name" value="HTH_3"/>
    <property type="match status" value="1"/>
</dbReference>
<dbReference type="PROSITE" id="PS50943">
    <property type="entry name" value="HTH_CROC1"/>
    <property type="match status" value="1"/>
</dbReference>
<dbReference type="Gene3D" id="1.10.260.40">
    <property type="entry name" value="lambda repressor-like DNA-binding domains"/>
    <property type="match status" value="1"/>
</dbReference>
<evidence type="ECO:0000313" key="2">
    <source>
        <dbReference type="EMBL" id="CUN09561.1"/>
    </source>
</evidence>
<dbReference type="Proteomes" id="UP000095390">
    <property type="component" value="Unassembled WGS sequence"/>
</dbReference>
<evidence type="ECO:0000313" key="3">
    <source>
        <dbReference type="Proteomes" id="UP000095390"/>
    </source>
</evidence>
<gene>
    <name evidence="2" type="ORF">ERS852578_02152</name>
</gene>
<dbReference type="SUPFAM" id="SSF47413">
    <property type="entry name" value="lambda repressor-like DNA-binding domains"/>
    <property type="match status" value="1"/>
</dbReference>
<accession>A0A173U3R2</accession>
<proteinExistence type="predicted"/>
<evidence type="ECO:0000259" key="1">
    <source>
        <dbReference type="PROSITE" id="PS50943"/>
    </source>
</evidence>
<dbReference type="InterPro" id="IPR010982">
    <property type="entry name" value="Lambda_DNA-bd_dom_sf"/>
</dbReference>
<protein>
    <submittedName>
        <fullName evidence="2">Helix-turn-helix</fullName>
    </submittedName>
</protein>
<dbReference type="GO" id="GO:0003677">
    <property type="term" value="F:DNA binding"/>
    <property type="evidence" value="ECO:0007669"/>
    <property type="project" value="InterPro"/>
</dbReference>
<sequence length="581" mass="67850">MTDFKDILIKYMEELDCSSKELADSSGLSAATISRYRSGERIPDVESDNLKQLIYGIVKLAQKRNLSSINDITVHSDFLRFLPDISADFSILQANLNTLFTMLSINTSEFARFLNYDASYISRIKSGERQPADPELFLVNTALFVTKRYTKKTDLSILANLFDCSLEELREEKTYLSLLKHWLQTKHTNTDKEQQSLSHFLQKLDEFNLDDYIRVIHFNELKVPTAPFQFPGSKNYFGLKEMMNSELDFLKATVLSKSQEDVIMYSDMPIEEMAKDSDFPKKWMFGMACMLKKGLHLHQIHQIDRPFAEMMLGLESWIPMYMTGQISPYYLKENTGQTFMHLLKVSGAAALQGEAIYGHHTQGRYYLTKHKTEISYYKEMAELLLKKASPLMEIFRENSMMPYHAFLQADAKTSGKRYHILSALPLQTLNSSLLEDILNQNQINKEDAQKIKTYIDKKSAQIQQILSHDMITEEFPILSKEEFSRFPIALPLSDIFYEENIYYTWEMYKQHLESTLNYEKTHQNYCIKQNQQSAFRNIQIRIHEKKWVLVSKNRTPAIHFLIRHPKMRNAFENMIIPIVEL</sequence>
<name>A0A173U3R2_9FIRM</name>
<dbReference type="EMBL" id="CYYC01000028">
    <property type="protein sequence ID" value="CUN09561.1"/>
    <property type="molecule type" value="Genomic_DNA"/>
</dbReference>
<dbReference type="RefSeq" id="WP_022170225.1">
    <property type="nucleotide sequence ID" value="NZ_CATVRT010000049.1"/>
</dbReference>
<dbReference type="OrthoDB" id="2738at2"/>
<organism evidence="2 3">
    <name type="scientific">Anaerobutyricum hallii</name>
    <dbReference type="NCBI Taxonomy" id="39488"/>
    <lineage>
        <taxon>Bacteria</taxon>
        <taxon>Bacillati</taxon>
        <taxon>Bacillota</taxon>
        <taxon>Clostridia</taxon>
        <taxon>Lachnospirales</taxon>
        <taxon>Lachnospiraceae</taxon>
        <taxon>Anaerobutyricum</taxon>
    </lineage>
</organism>
<dbReference type="CDD" id="cd00093">
    <property type="entry name" value="HTH_XRE"/>
    <property type="match status" value="1"/>
</dbReference>